<dbReference type="Pfam" id="PF10604">
    <property type="entry name" value="Polyketide_cyc2"/>
    <property type="match status" value="1"/>
</dbReference>
<dbReference type="RefSeq" id="WP_089672595.1">
    <property type="nucleotide sequence ID" value="NZ_CP024845.1"/>
</dbReference>
<dbReference type="EMBL" id="FNYR01000012">
    <property type="protein sequence ID" value="SEI92171.1"/>
    <property type="molecule type" value="Genomic_DNA"/>
</dbReference>
<dbReference type="AlphaFoldDB" id="A0A1H6UIM6"/>
<accession>A0A2H4Q4Z5</accession>
<evidence type="ECO:0000313" key="1">
    <source>
        <dbReference type="EMBL" id="SEI92171.1"/>
    </source>
</evidence>
<dbReference type="KEGG" id="hae:halTADL_2712"/>
<dbReference type="SUPFAM" id="SSF55961">
    <property type="entry name" value="Bet v1-like"/>
    <property type="match status" value="1"/>
</dbReference>
<evidence type="ECO:0000313" key="2">
    <source>
        <dbReference type="Proteomes" id="UP000198888"/>
    </source>
</evidence>
<dbReference type="InterPro" id="IPR019587">
    <property type="entry name" value="Polyketide_cyclase/dehydratase"/>
</dbReference>
<dbReference type="CDD" id="cd07812">
    <property type="entry name" value="SRPBCC"/>
    <property type="match status" value="1"/>
</dbReference>
<proteinExistence type="predicted"/>
<dbReference type="Proteomes" id="UP000198888">
    <property type="component" value="Unassembled WGS sequence"/>
</dbReference>
<accession>A0A1H6UIM6</accession>
<reference evidence="1 2" key="1">
    <citation type="submission" date="2016-10" db="EMBL/GenBank/DDBJ databases">
        <authorList>
            <person name="de Groot N.N."/>
        </authorList>
    </citation>
    <scope>NUCLEOTIDE SEQUENCE [LARGE SCALE GENOMIC DNA]</scope>
    <source>
        <strain evidence="1 2">DSM 22187</strain>
    </source>
</reference>
<gene>
    <name evidence="1" type="ORF">SAMN05444271_1128</name>
</gene>
<sequence>MDTIVVSTVVYEEPEAIYEVLIDFPRYANYSDYLTGVDTLRGDGSVGTQYALNFAWWKLNYTAHSEVVDVEPPTQIDWRVIKDINANGQWRVDRRESLPANAPDDATVACDVSLRIDFDPNSADSDAVSLPRLVSMGWVLKKVIPLIKGEAEQVIQRAVTDVEGRQRDVEFTVQSESDYL</sequence>
<name>A0A1H6UIM6_9EURY</name>
<organism evidence="1 2">
    <name type="scientific">Halohasta litchfieldiae</name>
    <dbReference type="NCBI Taxonomy" id="1073996"/>
    <lineage>
        <taxon>Archaea</taxon>
        <taxon>Methanobacteriati</taxon>
        <taxon>Methanobacteriota</taxon>
        <taxon>Stenosarchaea group</taxon>
        <taxon>Halobacteria</taxon>
        <taxon>Halobacteriales</taxon>
        <taxon>Haloferacaceae</taxon>
        <taxon>Halohasta</taxon>
    </lineage>
</organism>
<dbReference type="Gene3D" id="3.30.530.20">
    <property type="match status" value="1"/>
</dbReference>
<dbReference type="OrthoDB" id="167073at2157"/>
<dbReference type="GeneID" id="35003483"/>
<keyword evidence="2" id="KW-1185">Reference proteome</keyword>
<dbReference type="InterPro" id="IPR023393">
    <property type="entry name" value="START-like_dom_sf"/>
</dbReference>
<dbReference type="STRING" id="1073996.SAMN05444271_1128"/>
<protein>
    <submittedName>
        <fullName evidence="1">Polyketide cyclase / dehydrase and lipid transport</fullName>
    </submittedName>
</protein>